<reference evidence="3" key="1">
    <citation type="submission" date="2022-10" db="EMBL/GenBank/DDBJ databases">
        <title>Tapping the CABI collections for fungal endophytes: first genome assemblies for Collariella, Neodidymelliopsis, Ascochyta clinopodiicola, Didymella pomorum, Didymosphaeria variabile, Neocosmospora piperis and Neocucurbitaria cava.</title>
        <authorList>
            <person name="Hill R."/>
        </authorList>
    </citation>
    <scope>NUCLEOTIDE SEQUENCE</scope>
    <source>
        <strain evidence="3">IMI 355082</strain>
    </source>
</reference>
<feature type="domain" description="DUF7514" evidence="2">
    <location>
        <begin position="37"/>
        <end position="201"/>
    </location>
</feature>
<dbReference type="OrthoDB" id="5420895at2759"/>
<dbReference type="PANTHER" id="PTHR39611">
    <property type="entry name" value="HYDROXYPROLINE-RICH GLYCOPROTEIN DZ-HRGP-RELATED"/>
    <property type="match status" value="1"/>
</dbReference>
<feature type="compositionally biased region" description="Basic and acidic residues" evidence="1">
    <location>
        <begin position="478"/>
        <end position="489"/>
    </location>
</feature>
<evidence type="ECO:0000256" key="1">
    <source>
        <dbReference type="SAM" id="MobiDB-lite"/>
    </source>
</evidence>
<gene>
    <name evidence="3" type="ORF">N0V93_003261</name>
</gene>
<feature type="region of interest" description="Disordered" evidence="1">
    <location>
        <begin position="1"/>
        <end position="27"/>
    </location>
</feature>
<dbReference type="PANTHER" id="PTHR39611:SF2">
    <property type="entry name" value="HYDROXYPROLINE-RICH GLYCOPROTEIN DZ-HRGP"/>
    <property type="match status" value="1"/>
</dbReference>
<feature type="compositionally biased region" description="Low complexity" evidence="1">
    <location>
        <begin position="383"/>
        <end position="404"/>
    </location>
</feature>
<feature type="compositionally biased region" description="Basic residues" evidence="1">
    <location>
        <begin position="329"/>
        <end position="338"/>
    </location>
</feature>
<evidence type="ECO:0000313" key="4">
    <source>
        <dbReference type="Proteomes" id="UP001140453"/>
    </source>
</evidence>
<dbReference type="AlphaFoldDB" id="A0A9W8YY01"/>
<feature type="compositionally biased region" description="Low complexity" evidence="1">
    <location>
        <begin position="263"/>
        <end position="272"/>
    </location>
</feature>
<evidence type="ECO:0000259" key="2">
    <source>
        <dbReference type="Pfam" id="PF24355"/>
    </source>
</evidence>
<feature type="compositionally biased region" description="Basic and acidic residues" evidence="1">
    <location>
        <begin position="561"/>
        <end position="593"/>
    </location>
</feature>
<feature type="compositionally biased region" description="Basic and acidic residues" evidence="1">
    <location>
        <begin position="276"/>
        <end position="287"/>
    </location>
</feature>
<evidence type="ECO:0000313" key="3">
    <source>
        <dbReference type="EMBL" id="KAJ4394044.1"/>
    </source>
</evidence>
<dbReference type="Pfam" id="PF24355">
    <property type="entry name" value="DUF7514"/>
    <property type="match status" value="1"/>
</dbReference>
<name>A0A9W8YY01_9PEZI</name>
<organism evidence="3 4">
    <name type="scientific">Gnomoniopsis smithogilvyi</name>
    <dbReference type="NCBI Taxonomy" id="1191159"/>
    <lineage>
        <taxon>Eukaryota</taxon>
        <taxon>Fungi</taxon>
        <taxon>Dikarya</taxon>
        <taxon>Ascomycota</taxon>
        <taxon>Pezizomycotina</taxon>
        <taxon>Sordariomycetes</taxon>
        <taxon>Sordariomycetidae</taxon>
        <taxon>Diaporthales</taxon>
        <taxon>Gnomoniaceae</taxon>
        <taxon>Gnomoniopsis</taxon>
    </lineage>
</organism>
<dbReference type="EMBL" id="JAPEVB010000002">
    <property type="protein sequence ID" value="KAJ4394044.1"/>
    <property type="molecule type" value="Genomic_DNA"/>
</dbReference>
<feature type="region of interest" description="Disordered" evidence="1">
    <location>
        <begin position="256"/>
        <end position="615"/>
    </location>
</feature>
<accession>A0A9W8YY01</accession>
<sequence>MVTATDARPKPAPAPPPPPPPPAPEHAQAKEKLHYYGYLYEPNKTPTKILDALLRAIAQYIIDNLADPKDKALKPNKLAAFYKAVGGDYDKLFVNAPHESISYIWQVFGCRHSLEATDSDDDAPWNFDPPTVPALTLRGFVRWESIQILLTPEEHVPFIIYAVQNWNLTNPDTGEPFPTQITAAAFPSEPDAGISAWYESCGEKLRKEAAPKASPKPSFPTASDRDRVHAAFSHVRAPGRAGTPDYFSHHRSVPFAHVSPGHAGRSSARGSGLRVSPERVERTERMRYNGLSPQEERARRRSFSDYPSPNASPGASHSSPHLHPPRPTAARRHSHPRRVSTDPDESESDGDASLDFSRRGSGAYGSGGPHRSPKVVPRFVHIAAPAAGPPAGSSPAVASSSAVPNIRPEGGAKLRSEDRISPMIPGVRRKSGVEGAKDWAKEKISSIFPVASPSERPRKSPGSSSGNIPGTGGGGSRDSLRLGRSRSYDDGNSDTDSEYERERRRRRRARERERRERDAYERERERERPSRRSRDDMPEWDQDPRSRSRKDRDGGGGGGTRLERERMHRYEYADERRRRGAEGLEERSPRDRTASPVIKGVGGRRYPAPPDSPPL</sequence>
<dbReference type="Proteomes" id="UP001140453">
    <property type="component" value="Unassembled WGS sequence"/>
</dbReference>
<protein>
    <recommendedName>
        <fullName evidence="2">DUF7514 domain-containing protein</fullName>
    </recommendedName>
</protein>
<comment type="caution">
    <text evidence="3">The sequence shown here is derived from an EMBL/GenBank/DDBJ whole genome shotgun (WGS) entry which is preliminary data.</text>
</comment>
<dbReference type="InterPro" id="IPR055936">
    <property type="entry name" value="DUF7514"/>
</dbReference>
<feature type="compositionally biased region" description="Basic and acidic residues" evidence="1">
    <location>
        <begin position="431"/>
        <end position="444"/>
    </location>
</feature>
<feature type="compositionally biased region" description="Basic and acidic residues" evidence="1">
    <location>
        <begin position="510"/>
        <end position="554"/>
    </location>
</feature>
<feature type="compositionally biased region" description="Acidic residues" evidence="1">
    <location>
        <begin position="342"/>
        <end position="352"/>
    </location>
</feature>
<feature type="compositionally biased region" description="Basic and acidic residues" evidence="1">
    <location>
        <begin position="410"/>
        <end position="420"/>
    </location>
</feature>
<feature type="compositionally biased region" description="Pro residues" evidence="1">
    <location>
        <begin position="10"/>
        <end position="24"/>
    </location>
</feature>
<keyword evidence="4" id="KW-1185">Reference proteome</keyword>
<feature type="compositionally biased region" description="Low complexity" evidence="1">
    <location>
        <begin position="307"/>
        <end position="321"/>
    </location>
</feature>
<proteinExistence type="predicted"/>